<dbReference type="EMBL" id="JBHLUH010000042">
    <property type="protein sequence ID" value="MFC0530304.1"/>
    <property type="molecule type" value="Genomic_DNA"/>
</dbReference>
<dbReference type="Proteomes" id="UP001589867">
    <property type="component" value="Unassembled WGS sequence"/>
</dbReference>
<gene>
    <name evidence="3" type="ORF">ACFFIA_21815</name>
</gene>
<comment type="caution">
    <text evidence="3">The sequence shown here is derived from an EMBL/GenBank/DDBJ whole genome shotgun (WGS) entry which is preliminary data.</text>
</comment>
<dbReference type="Gene3D" id="3.40.50.850">
    <property type="entry name" value="Isochorismatase-like"/>
    <property type="match status" value="1"/>
</dbReference>
<feature type="domain" description="Isochorismatase-like" evidence="2">
    <location>
        <begin position="24"/>
        <end position="88"/>
    </location>
</feature>
<reference evidence="3 4" key="1">
    <citation type="submission" date="2024-09" db="EMBL/GenBank/DDBJ databases">
        <authorList>
            <person name="Sun Q."/>
            <person name="Mori K."/>
        </authorList>
    </citation>
    <scope>NUCLEOTIDE SEQUENCE [LARGE SCALE GENOMIC DNA]</scope>
    <source>
        <strain evidence="3 4">TBRC 3947</strain>
    </source>
</reference>
<name>A0ABV6M6W5_9ACTN</name>
<evidence type="ECO:0000313" key="4">
    <source>
        <dbReference type="Proteomes" id="UP001589867"/>
    </source>
</evidence>
<protein>
    <submittedName>
        <fullName evidence="3">Isochorismatase family protein</fullName>
    </submittedName>
</protein>
<evidence type="ECO:0000313" key="3">
    <source>
        <dbReference type="EMBL" id="MFC0530304.1"/>
    </source>
</evidence>
<dbReference type="SUPFAM" id="SSF52499">
    <property type="entry name" value="Isochorismatase-like hydrolases"/>
    <property type="match status" value="1"/>
</dbReference>
<dbReference type="Pfam" id="PF00857">
    <property type="entry name" value="Isochorismatase"/>
    <property type="match status" value="1"/>
</dbReference>
<accession>A0ABV6M6W5</accession>
<proteinExistence type="predicted"/>
<dbReference type="InterPro" id="IPR000868">
    <property type="entry name" value="Isochorismatase-like_dom"/>
</dbReference>
<dbReference type="InterPro" id="IPR036380">
    <property type="entry name" value="Isochorismatase-like_sf"/>
</dbReference>
<organism evidence="3 4">
    <name type="scientific">Phytohabitans kaempferiae</name>
    <dbReference type="NCBI Taxonomy" id="1620943"/>
    <lineage>
        <taxon>Bacteria</taxon>
        <taxon>Bacillati</taxon>
        <taxon>Actinomycetota</taxon>
        <taxon>Actinomycetes</taxon>
        <taxon>Micromonosporales</taxon>
        <taxon>Micromonosporaceae</taxon>
    </lineage>
</organism>
<evidence type="ECO:0000259" key="2">
    <source>
        <dbReference type="Pfam" id="PF00857"/>
    </source>
</evidence>
<evidence type="ECO:0000256" key="1">
    <source>
        <dbReference type="SAM" id="MobiDB-lite"/>
    </source>
</evidence>
<keyword evidence="4" id="KW-1185">Reference proteome</keyword>
<sequence length="118" mass="12577">MLSADGKGWDVGNRLLRAGCVPGREHVVRKNRFGALLGAGLGRLLTRLQVDTIVVLGGICATTCVESTVGPAAKRAVRRTKVHVPTDTGAMCAGLPRPGATWPLPRRCGERRTRRSPP</sequence>
<dbReference type="RefSeq" id="WP_377253461.1">
    <property type="nucleotide sequence ID" value="NZ_JBHLUH010000042.1"/>
</dbReference>
<feature type="region of interest" description="Disordered" evidence="1">
    <location>
        <begin position="95"/>
        <end position="118"/>
    </location>
</feature>